<feature type="region of interest" description="Disordered" evidence="1">
    <location>
        <begin position="1"/>
        <end position="83"/>
    </location>
</feature>
<evidence type="ECO:0000313" key="3">
    <source>
        <dbReference type="Proteomes" id="UP000612055"/>
    </source>
</evidence>
<gene>
    <name evidence="2" type="ORF">HYH03_001197</name>
</gene>
<accession>A0A836C6Y6</accession>
<feature type="compositionally biased region" description="Low complexity" evidence="1">
    <location>
        <begin position="281"/>
        <end position="293"/>
    </location>
</feature>
<dbReference type="Proteomes" id="UP000612055">
    <property type="component" value="Unassembled WGS sequence"/>
</dbReference>
<comment type="caution">
    <text evidence="2">The sequence shown here is derived from an EMBL/GenBank/DDBJ whole genome shotgun (WGS) entry which is preliminary data.</text>
</comment>
<dbReference type="EMBL" id="JAEHOE010000002">
    <property type="protein sequence ID" value="KAG2501414.1"/>
    <property type="molecule type" value="Genomic_DNA"/>
</dbReference>
<proteinExistence type="predicted"/>
<feature type="region of interest" description="Disordered" evidence="1">
    <location>
        <begin position="111"/>
        <end position="140"/>
    </location>
</feature>
<keyword evidence="3" id="KW-1185">Reference proteome</keyword>
<feature type="compositionally biased region" description="Low complexity" evidence="1">
    <location>
        <begin position="111"/>
        <end position="127"/>
    </location>
</feature>
<reference evidence="2" key="1">
    <citation type="journal article" date="2020" name="bioRxiv">
        <title>Comparative genomics of Chlamydomonas.</title>
        <authorList>
            <person name="Craig R.J."/>
            <person name="Hasan A.R."/>
            <person name="Ness R.W."/>
            <person name="Keightley P.D."/>
        </authorList>
    </citation>
    <scope>NUCLEOTIDE SEQUENCE</scope>
    <source>
        <strain evidence="2">CCAP 11/70</strain>
    </source>
</reference>
<feature type="compositionally biased region" description="Low complexity" evidence="1">
    <location>
        <begin position="258"/>
        <end position="273"/>
    </location>
</feature>
<dbReference type="AlphaFoldDB" id="A0A836C6Y6"/>
<evidence type="ECO:0000256" key="1">
    <source>
        <dbReference type="SAM" id="MobiDB-lite"/>
    </source>
</evidence>
<name>A0A836C6Y6_9CHLO</name>
<sequence length="399" mass="41582">MAMMRKLSSAYSYSDPRQRSRFAPETVTSSQNADTRLPLGPAASLNAQQEPSPYSANQHPAFGGSGSDLRPGRGDRDGWQPWSSPWIEISAAAVAASSSGRREAAAGGAAGASWGAASGTGGTASHHPPAPVAPSTDMQPWWAAFGGDRSAPDAVPFPGTATGSTADHVSRAPSYSSSHCAPAPAPQSYGVYDAAVPYAPYLTYGYGHGEAPMYGMTPAMQHAMQYGTQYDMRYDTDPRHMEQYEHKPRRSRRGPGTGLPSASSAAPGGSSVAPPAPAPIPASDGPDPGPGFSYQYHSGLLPESGYGAGAGAGAGARGCSGADPCDRLSTVPLHELSRGLQRALRRAWPGLSAEAMVAMAPPPYKTQLDILILTTGPHRAWRAQVEAAWEAKLQRALRT</sequence>
<evidence type="ECO:0000313" key="2">
    <source>
        <dbReference type="EMBL" id="KAG2501414.1"/>
    </source>
</evidence>
<feature type="region of interest" description="Disordered" evidence="1">
    <location>
        <begin position="242"/>
        <end position="296"/>
    </location>
</feature>
<feature type="compositionally biased region" description="Polar residues" evidence="1">
    <location>
        <begin position="45"/>
        <end position="58"/>
    </location>
</feature>
<protein>
    <submittedName>
        <fullName evidence="2">Uncharacterized protein</fullName>
    </submittedName>
</protein>
<organism evidence="2 3">
    <name type="scientific">Edaphochlamys debaryana</name>
    <dbReference type="NCBI Taxonomy" id="47281"/>
    <lineage>
        <taxon>Eukaryota</taxon>
        <taxon>Viridiplantae</taxon>
        <taxon>Chlorophyta</taxon>
        <taxon>core chlorophytes</taxon>
        <taxon>Chlorophyceae</taxon>
        <taxon>CS clade</taxon>
        <taxon>Chlamydomonadales</taxon>
        <taxon>Chlamydomonadales incertae sedis</taxon>
        <taxon>Edaphochlamys</taxon>
    </lineage>
</organism>